<organism evidence="1 2">
    <name type="scientific">Marasmiellus scandens</name>
    <dbReference type="NCBI Taxonomy" id="2682957"/>
    <lineage>
        <taxon>Eukaryota</taxon>
        <taxon>Fungi</taxon>
        <taxon>Dikarya</taxon>
        <taxon>Basidiomycota</taxon>
        <taxon>Agaricomycotina</taxon>
        <taxon>Agaricomycetes</taxon>
        <taxon>Agaricomycetidae</taxon>
        <taxon>Agaricales</taxon>
        <taxon>Marasmiineae</taxon>
        <taxon>Omphalotaceae</taxon>
        <taxon>Marasmiellus</taxon>
    </lineage>
</organism>
<evidence type="ECO:0000313" key="2">
    <source>
        <dbReference type="Proteomes" id="UP001498398"/>
    </source>
</evidence>
<evidence type="ECO:0008006" key="3">
    <source>
        <dbReference type="Google" id="ProtNLM"/>
    </source>
</evidence>
<comment type="caution">
    <text evidence="1">The sequence shown here is derived from an EMBL/GenBank/DDBJ whole genome shotgun (WGS) entry which is preliminary data.</text>
</comment>
<name>A0ABR1IJI7_9AGAR</name>
<evidence type="ECO:0000313" key="1">
    <source>
        <dbReference type="EMBL" id="KAK7434429.1"/>
    </source>
</evidence>
<dbReference type="Proteomes" id="UP001498398">
    <property type="component" value="Unassembled WGS sequence"/>
</dbReference>
<gene>
    <name evidence="1" type="ORF">VKT23_020199</name>
</gene>
<keyword evidence="2" id="KW-1185">Reference proteome</keyword>
<reference evidence="1 2" key="1">
    <citation type="submission" date="2024-01" db="EMBL/GenBank/DDBJ databases">
        <title>A draft genome for the cacao thread blight pathogen Marasmiellus scandens.</title>
        <authorList>
            <person name="Baruah I.K."/>
            <person name="Leung J."/>
            <person name="Bukari Y."/>
            <person name="Amoako-Attah I."/>
            <person name="Meinhardt L.W."/>
            <person name="Bailey B.A."/>
            <person name="Cohen S.P."/>
        </authorList>
    </citation>
    <scope>NUCLEOTIDE SEQUENCE [LARGE SCALE GENOMIC DNA]</scope>
    <source>
        <strain evidence="1 2">GH-19</strain>
    </source>
</reference>
<sequence>MSLPSGYHIIKHLALLSNSNHLQSLRHILRLFPDHTPTPTLLKLGEAFRLVFAVIYLTKFSPSKGNQINSLEELMRSTSRKIWMWIGTGVQIFLDSEGKTSQSTLRLQLLLAIPTLLIFDEDAVPPHLQRRFIIHVHHEIFGLQRLLLQTTIFAIKDAVKKGLSGLRLIAAHESGE</sequence>
<proteinExistence type="predicted"/>
<protein>
    <recommendedName>
        <fullName evidence="3">Maturase K</fullName>
    </recommendedName>
</protein>
<accession>A0ABR1IJI7</accession>
<dbReference type="EMBL" id="JBANRG010000124">
    <property type="protein sequence ID" value="KAK7434429.1"/>
    <property type="molecule type" value="Genomic_DNA"/>
</dbReference>